<sequence length="772" mass="86168">MPSPPPLFFSSSNLIIQTTVTLSLALIFSFLRIPTLFLQNLHTYIHPDDVNPTNNNSSGGLRAAIRRPGASESDPKPRKKSKQKFEFDENKAQIFRLKLNDAHLQTRLYFKQFSGVFVSTLLAIISMTLQRFLTVDKDSGVLANGSLIPILFGIVCVYKVCLFLARVSIERSASKRSEKQLSILLGVLGFLFGVLVVFDIVPKWVLDFEFESLDSFGKFAVAGFMGSIAGLLYMPAGRNARAFWLGADQIRSNLSIIACGWVERTLIYANYLMVVFTSLLWINPFMESLVNKNVDGRQGLLLIGDELVGNVGMPSSDFDKFRLWCLLVTGFLQLVTLRANLQIFLNEAVLSWYQRLHASKVPDLEYSRAKVFLHNHYLCLVALQFFAPGALVLLFLGLSQINDNLLKDFGVLCSLLPCTALVKDMALFMAWWVVFVWAIWTSAVMLGMGKKVVSRCDAMAPPPVERGGGETTAGETQRSIPTPFLTKTFNLVDDTAIDDIISWNDDGSSFVVWNPTEFAKDLLPKYFKHNNFSSFVRQLNTYGFRKVVPDRWEFANDCFKRGDKRLLCDIQRRKIATAAAAPAVTVATPVPPQPTVSPTDSAEEQVISSNSSPATAPALSREPVHAWDLIGENERLRKENMQLNKELSHMKSLCGNIYVLMSNFSGNPQAASGVEPTVKPLDLLPSRRLTEDSGPVAGESSRTEQEEETSPRLFGVALGAKRGRESEGEVAEQYRELRLQQPGTDVKSEPLDDDRDATWLRKCQRSDQRVCN</sequence>
<gene>
    <name evidence="20" type="ORF">RJ639_027984</name>
</gene>
<evidence type="ECO:0000256" key="16">
    <source>
        <dbReference type="SAM" id="Coils"/>
    </source>
</evidence>
<name>A0AA88XBM7_9ASTE</name>
<feature type="transmembrane region" description="Helical" evidence="18">
    <location>
        <begin position="429"/>
        <end position="449"/>
    </location>
</feature>
<feature type="region of interest" description="Disordered" evidence="17">
    <location>
        <begin position="49"/>
        <end position="83"/>
    </location>
</feature>
<dbReference type="SUPFAM" id="SSF46785">
    <property type="entry name" value="Winged helix' DNA-binding domain"/>
    <property type="match status" value="1"/>
</dbReference>
<evidence type="ECO:0000256" key="10">
    <source>
        <dbReference type="ARBA" id="ARBA00023125"/>
    </source>
</evidence>
<evidence type="ECO:0000256" key="5">
    <source>
        <dbReference type="ARBA" id="ARBA00022553"/>
    </source>
</evidence>
<dbReference type="PANTHER" id="PTHR13624">
    <property type="entry name" value="RE42071P"/>
    <property type="match status" value="1"/>
</dbReference>
<keyword evidence="5" id="KW-0597">Phosphoprotein</keyword>
<feature type="transmembrane region" description="Helical" evidence="18">
    <location>
        <begin position="108"/>
        <end position="127"/>
    </location>
</feature>
<keyword evidence="10" id="KW-0238">DNA-binding</keyword>
<dbReference type="PANTHER" id="PTHR13624:SF6">
    <property type="entry name" value="EMEI"/>
    <property type="match status" value="1"/>
</dbReference>
<evidence type="ECO:0000256" key="4">
    <source>
        <dbReference type="ARBA" id="ARBA00011233"/>
    </source>
</evidence>
<feature type="transmembrane region" description="Helical" evidence="18">
    <location>
        <begin position="12"/>
        <end position="31"/>
    </location>
</feature>
<dbReference type="FunFam" id="1.10.10.10:FF:000037">
    <property type="entry name" value="Heat stress transcription factor B-4"/>
    <property type="match status" value="1"/>
</dbReference>
<dbReference type="PROSITE" id="PS00434">
    <property type="entry name" value="HSF_DOMAIN"/>
    <property type="match status" value="1"/>
</dbReference>
<dbReference type="SMART" id="SM00415">
    <property type="entry name" value="HSF"/>
    <property type="match status" value="1"/>
</dbReference>
<keyword evidence="16" id="KW-0175">Coiled coil</keyword>
<proteinExistence type="inferred from homology"/>
<evidence type="ECO:0000256" key="17">
    <source>
        <dbReference type="SAM" id="MobiDB-lite"/>
    </source>
</evidence>
<feature type="transmembrane region" description="Helical" evidence="18">
    <location>
        <begin position="254"/>
        <end position="282"/>
    </location>
</feature>
<feature type="transmembrane region" description="Helical" evidence="18">
    <location>
        <begin position="181"/>
        <end position="201"/>
    </location>
</feature>
<evidence type="ECO:0000313" key="20">
    <source>
        <dbReference type="EMBL" id="KAK3039280.1"/>
    </source>
</evidence>
<organism evidence="20 21">
    <name type="scientific">Escallonia herrerae</name>
    <dbReference type="NCBI Taxonomy" id="1293975"/>
    <lineage>
        <taxon>Eukaryota</taxon>
        <taxon>Viridiplantae</taxon>
        <taxon>Streptophyta</taxon>
        <taxon>Embryophyta</taxon>
        <taxon>Tracheophyta</taxon>
        <taxon>Spermatophyta</taxon>
        <taxon>Magnoliopsida</taxon>
        <taxon>eudicotyledons</taxon>
        <taxon>Gunneridae</taxon>
        <taxon>Pentapetalae</taxon>
        <taxon>asterids</taxon>
        <taxon>campanulids</taxon>
        <taxon>Escalloniales</taxon>
        <taxon>Escalloniaceae</taxon>
        <taxon>Escallonia</taxon>
    </lineage>
</organism>
<reference evidence="20" key="1">
    <citation type="submission" date="2022-12" db="EMBL/GenBank/DDBJ databases">
        <title>Draft genome assemblies for two species of Escallonia (Escalloniales).</title>
        <authorList>
            <person name="Chanderbali A."/>
            <person name="Dervinis C."/>
            <person name="Anghel I."/>
            <person name="Soltis D."/>
            <person name="Soltis P."/>
            <person name="Zapata F."/>
        </authorList>
    </citation>
    <scope>NUCLEOTIDE SEQUENCE</scope>
    <source>
        <strain evidence="20">UCBG64.0493</strain>
        <tissue evidence="20">Leaf</tissue>
    </source>
</reference>
<feature type="domain" description="HSF-type DNA-binding" evidence="19">
    <location>
        <begin position="523"/>
        <end position="547"/>
    </location>
</feature>
<comment type="similarity">
    <text evidence="15">Belongs to the HSF family.</text>
</comment>
<keyword evidence="9" id="KW-0346">Stress response</keyword>
<dbReference type="PRINTS" id="PR00056">
    <property type="entry name" value="HSFDOMAIN"/>
</dbReference>
<dbReference type="Gene3D" id="1.10.10.10">
    <property type="entry name" value="Winged helix-like DNA-binding domain superfamily/Winged helix DNA-binding domain"/>
    <property type="match status" value="1"/>
</dbReference>
<dbReference type="GO" id="GO:0016020">
    <property type="term" value="C:membrane"/>
    <property type="evidence" value="ECO:0007669"/>
    <property type="project" value="UniProtKB-SubCell"/>
</dbReference>
<evidence type="ECO:0000259" key="19">
    <source>
        <dbReference type="PROSITE" id="PS00434"/>
    </source>
</evidence>
<feature type="transmembrane region" description="Helical" evidence="18">
    <location>
        <begin position="147"/>
        <end position="169"/>
    </location>
</feature>
<comment type="subunit">
    <text evidence="4">Homotrimer.</text>
</comment>
<dbReference type="InterPro" id="IPR000232">
    <property type="entry name" value="HSF_DNA-bd"/>
</dbReference>
<protein>
    <recommendedName>
        <fullName evidence="19">HSF-type DNA-binding domain-containing protein</fullName>
    </recommendedName>
</protein>
<evidence type="ECO:0000256" key="18">
    <source>
        <dbReference type="SAM" id="Phobius"/>
    </source>
</evidence>
<evidence type="ECO:0000256" key="3">
    <source>
        <dbReference type="ARBA" id="ARBA00009706"/>
    </source>
</evidence>
<feature type="transmembrane region" description="Helical" evidence="18">
    <location>
        <begin position="377"/>
        <end position="398"/>
    </location>
</feature>
<dbReference type="InterPro" id="IPR036388">
    <property type="entry name" value="WH-like_DNA-bd_sf"/>
</dbReference>
<evidence type="ECO:0000256" key="15">
    <source>
        <dbReference type="RuleBase" id="RU004020"/>
    </source>
</evidence>
<dbReference type="GO" id="GO:0003700">
    <property type="term" value="F:DNA-binding transcription factor activity"/>
    <property type="evidence" value="ECO:0007669"/>
    <property type="project" value="InterPro"/>
</dbReference>
<feature type="coiled-coil region" evidence="16">
    <location>
        <begin position="626"/>
        <end position="653"/>
    </location>
</feature>
<evidence type="ECO:0000313" key="21">
    <source>
        <dbReference type="Proteomes" id="UP001188597"/>
    </source>
</evidence>
<comment type="similarity">
    <text evidence="3">Belongs to the TMEM161 family.</text>
</comment>
<evidence type="ECO:0000256" key="12">
    <source>
        <dbReference type="ARBA" id="ARBA00023163"/>
    </source>
</evidence>
<evidence type="ECO:0000256" key="6">
    <source>
        <dbReference type="ARBA" id="ARBA00022692"/>
    </source>
</evidence>
<evidence type="ECO:0000256" key="7">
    <source>
        <dbReference type="ARBA" id="ARBA00022989"/>
    </source>
</evidence>
<keyword evidence="11 18" id="KW-0472">Membrane</keyword>
<evidence type="ECO:0000256" key="1">
    <source>
        <dbReference type="ARBA" id="ARBA00004123"/>
    </source>
</evidence>
<dbReference type="GO" id="GO:0005634">
    <property type="term" value="C:nucleus"/>
    <property type="evidence" value="ECO:0007669"/>
    <property type="project" value="UniProtKB-SubCell"/>
</dbReference>
<feature type="region of interest" description="Disordered" evidence="17">
    <location>
        <begin position="687"/>
        <end position="754"/>
    </location>
</feature>
<keyword evidence="7 18" id="KW-1133">Transmembrane helix</keyword>
<dbReference type="Proteomes" id="UP001188597">
    <property type="component" value="Unassembled WGS sequence"/>
</dbReference>
<evidence type="ECO:0000256" key="9">
    <source>
        <dbReference type="ARBA" id="ARBA00023016"/>
    </source>
</evidence>
<evidence type="ECO:0000256" key="11">
    <source>
        <dbReference type="ARBA" id="ARBA00023136"/>
    </source>
</evidence>
<feature type="compositionally biased region" description="Basic and acidic residues" evidence="17">
    <location>
        <begin position="722"/>
        <end position="738"/>
    </location>
</feature>
<accession>A0AA88XBM7</accession>
<keyword evidence="12" id="KW-0804">Transcription</keyword>
<feature type="transmembrane region" description="Helical" evidence="18">
    <location>
        <begin position="321"/>
        <end position="341"/>
    </location>
</feature>
<dbReference type="InterPro" id="IPR019395">
    <property type="entry name" value="Transmembrane_161A/B"/>
</dbReference>
<dbReference type="Pfam" id="PF00447">
    <property type="entry name" value="HSF_DNA-bind"/>
    <property type="match status" value="1"/>
</dbReference>
<dbReference type="InterPro" id="IPR036390">
    <property type="entry name" value="WH_DNA-bd_sf"/>
</dbReference>
<dbReference type="GO" id="GO:0043565">
    <property type="term" value="F:sequence-specific DNA binding"/>
    <property type="evidence" value="ECO:0007669"/>
    <property type="project" value="InterPro"/>
</dbReference>
<keyword evidence="21" id="KW-1185">Reference proteome</keyword>
<keyword evidence="13" id="KW-0325">Glycoprotein</keyword>
<comment type="caution">
    <text evidence="20">The sequence shown here is derived from an EMBL/GenBank/DDBJ whole genome shotgun (WGS) entry which is preliminary data.</text>
</comment>
<dbReference type="Pfam" id="PF10268">
    <property type="entry name" value="Tmemb_161AB"/>
    <property type="match status" value="1"/>
</dbReference>
<evidence type="ECO:0000256" key="14">
    <source>
        <dbReference type="ARBA" id="ARBA00023242"/>
    </source>
</evidence>
<evidence type="ECO:0000256" key="8">
    <source>
        <dbReference type="ARBA" id="ARBA00023015"/>
    </source>
</evidence>
<keyword evidence="8" id="KW-0805">Transcription regulation</keyword>
<feature type="region of interest" description="Disordered" evidence="17">
    <location>
        <begin position="589"/>
        <end position="620"/>
    </location>
</feature>
<evidence type="ECO:0000256" key="13">
    <source>
        <dbReference type="ARBA" id="ARBA00023180"/>
    </source>
</evidence>
<keyword evidence="6 18" id="KW-0812">Transmembrane</keyword>
<feature type="transmembrane region" description="Helical" evidence="18">
    <location>
        <begin position="216"/>
        <end position="234"/>
    </location>
</feature>
<keyword evidence="14" id="KW-0539">Nucleus</keyword>
<dbReference type="AlphaFoldDB" id="A0AA88XBM7"/>
<evidence type="ECO:0000256" key="2">
    <source>
        <dbReference type="ARBA" id="ARBA00004141"/>
    </source>
</evidence>
<dbReference type="EMBL" id="JAVXUP010000080">
    <property type="protein sequence ID" value="KAK3039280.1"/>
    <property type="molecule type" value="Genomic_DNA"/>
</dbReference>
<comment type="subcellular location">
    <subcellularLocation>
        <location evidence="2">Membrane</location>
        <topology evidence="2">Multi-pass membrane protein</topology>
    </subcellularLocation>
    <subcellularLocation>
        <location evidence="1">Nucleus</location>
    </subcellularLocation>
</comment>